<dbReference type="AlphaFoldDB" id="A0A9P7AYL4"/>
<feature type="region of interest" description="Disordered" evidence="1">
    <location>
        <begin position="906"/>
        <end position="1016"/>
    </location>
</feature>
<evidence type="ECO:0000259" key="2">
    <source>
        <dbReference type="Pfam" id="PF10650"/>
    </source>
</evidence>
<evidence type="ECO:0000313" key="4">
    <source>
        <dbReference type="Proteomes" id="UP000785200"/>
    </source>
</evidence>
<evidence type="ECO:0000256" key="1">
    <source>
        <dbReference type="SAM" id="MobiDB-lite"/>
    </source>
</evidence>
<feature type="compositionally biased region" description="Basic and acidic residues" evidence="1">
    <location>
        <begin position="848"/>
        <end position="864"/>
    </location>
</feature>
<feature type="compositionally biased region" description="Basic and acidic residues" evidence="1">
    <location>
        <begin position="1002"/>
        <end position="1012"/>
    </location>
</feature>
<gene>
    <name evidence="3" type="ORF">D0Z07_2908</name>
</gene>
<accession>A0A9P7AYL4</accession>
<dbReference type="GO" id="GO:0005634">
    <property type="term" value="C:nucleus"/>
    <property type="evidence" value="ECO:0007669"/>
    <property type="project" value="TreeGrafter"/>
</dbReference>
<feature type="compositionally biased region" description="Polar residues" evidence="1">
    <location>
        <begin position="277"/>
        <end position="296"/>
    </location>
</feature>
<feature type="compositionally biased region" description="Polar residues" evidence="1">
    <location>
        <begin position="485"/>
        <end position="501"/>
    </location>
</feature>
<feature type="compositionally biased region" description="Polar residues" evidence="1">
    <location>
        <begin position="732"/>
        <end position="752"/>
    </location>
</feature>
<evidence type="ECO:0000313" key="3">
    <source>
        <dbReference type="EMBL" id="KAG0650115.1"/>
    </source>
</evidence>
<feature type="region of interest" description="Disordered" evidence="1">
    <location>
        <begin position="619"/>
        <end position="760"/>
    </location>
</feature>
<feature type="compositionally biased region" description="Acidic residues" evidence="1">
    <location>
        <begin position="620"/>
        <end position="640"/>
    </location>
</feature>
<feature type="compositionally biased region" description="Polar residues" evidence="1">
    <location>
        <begin position="880"/>
        <end position="889"/>
    </location>
</feature>
<feature type="region of interest" description="Disordered" evidence="1">
    <location>
        <begin position="1"/>
        <end position="45"/>
    </location>
</feature>
<dbReference type="Proteomes" id="UP000785200">
    <property type="component" value="Unassembled WGS sequence"/>
</dbReference>
<feature type="region of interest" description="Disordered" evidence="1">
    <location>
        <begin position="843"/>
        <end position="889"/>
    </location>
</feature>
<dbReference type="PANTHER" id="PTHR21563:SF3">
    <property type="entry name" value="ZINC FINGER C3H1 DOMAIN-CONTAINING PROTEIN"/>
    <property type="match status" value="1"/>
</dbReference>
<feature type="region of interest" description="Disordered" evidence="1">
    <location>
        <begin position="427"/>
        <end position="555"/>
    </location>
</feature>
<feature type="region of interest" description="Disordered" evidence="1">
    <location>
        <begin position="181"/>
        <end position="323"/>
    </location>
</feature>
<feature type="region of interest" description="Disordered" evidence="1">
    <location>
        <begin position="568"/>
        <end position="591"/>
    </location>
</feature>
<feature type="compositionally biased region" description="Polar residues" evidence="1">
    <location>
        <begin position="568"/>
        <end position="585"/>
    </location>
</feature>
<dbReference type="InterPro" id="IPR019607">
    <property type="entry name" value="Putative_zinc-finger_domain"/>
</dbReference>
<dbReference type="OrthoDB" id="1922977at2759"/>
<keyword evidence="4" id="KW-1185">Reference proteome</keyword>
<name>A0A9P7AYL4_9HELO</name>
<feature type="compositionally biased region" description="Polar residues" evidence="1">
    <location>
        <begin position="181"/>
        <end position="196"/>
    </location>
</feature>
<proteinExistence type="predicted"/>
<feature type="compositionally biased region" description="Polar residues" evidence="1">
    <location>
        <begin position="427"/>
        <end position="436"/>
    </location>
</feature>
<feature type="compositionally biased region" description="Polar residues" evidence="1">
    <location>
        <begin position="533"/>
        <end position="549"/>
    </location>
</feature>
<sequence length="1255" mass="135896">MSDYPQAPPYGAYPQPQPNAPYLQPSYPNQYAQHEDGRNTQTHMAPNFNASAYAYNNSIPGFSAASLAPAPPPLPIYQGWNQDGAPLPSYTNPQSNTPYVGYGYQAPQSYVPPQPQTYQQPTQHLAHYDEGELSEGEFDSYGGQNNGAATSADYGSSYYQGNDAGYMNTAHRAVYSNGQDYSNQHYAPGSDYNNYQRESDSYSPYAAAGPSPLDGSQDERWKIKHNNSVPSATVPERPANGTSWIQTGAPRSSQALSAEVAGNSLKPAANLPLPLHTASSVRNDPTNQGRQSSTTAGPIPHHKPTTEVANHTRKTVSSPKVAQETMAVHQKSVAEYRKKAEGAILNLWSREVRFPDYVEEGLNPDIVGSLFDELGFSKAPKAAVAESKPTAETHDVKTSEGMSVDMAKVNESPHEVGLEPRGILVESNGNNANTTMPALPTAPSAETEPTEKEKNLKMKMEALRKSRAERAQKAAAKTNAPLSVVATTSQPPEPSLSLSAKPSTSNSLTTSPPPTVQPKIDAKSPSDDLPLKNVQSSDKVESSSATAQTIPPPQTVIPGLFLASTLSPAPLSGTTSTMLGGPQSSQRKRPVAADFDVPAYPMPYKRPFGQSRNDSLVIDVSEEEPDSEDEDVAMDLDSQADQDSPLQAAGKLSDQRTAMLQDFPPLTNFPSRRAFMSPHGSAASTPPIITAPRATLGQPQDLQQTEKKIEELKRKIAAAEAAKAAKRRIQKSSSGAATPQFQPNNGASSTTGDGDIASKVEASLQMQQLINVTDDKVANDQKRLAETQVAEQEKAAELKRNEAESRRLRRNTLAADLPRVDAEVEESQRKLQELREAMAKIEASVQKSMDEKKRMAEEMERLGQEAEDQLQEQKDKLESLTRSTISSTSDLPISIVLPIDRLDSEQAGLPSRPALSNADPASTRLTSIPAVPGQAEFAPPRPTSGNRNDEFADTVTVNTTSNLRKDASTCGSEGSRRPSPIGVDHLSSTSDQAQEAALQEQVRAEAESHEQSQEMMDIEDSYAPDPAQLAPNSSSSSVVDSNLAILETQAAVDDGGVVAVTEFEQFSIGRGGLEITAGNDEDELQVTGHPQSEEPAETSNQIQSFTPYESPLKYFRAFRFHPEFKQQVPGGLKSMTFSHQIKPNTEFCRYELAGGVCNDNTCDLQHFRDIALPGASSKPAYLSSHDDAILTTLGNPAEFPAHQQQKFREGLKNLLIELRKRNVRDFDTIALEVLAHRSNFLNDPSKVLMLEGTTI</sequence>
<dbReference type="InterPro" id="IPR039278">
    <property type="entry name" value="Red1"/>
</dbReference>
<feature type="compositionally biased region" description="Basic and acidic residues" evidence="1">
    <location>
        <begin position="449"/>
        <end position="472"/>
    </location>
</feature>
<feature type="region of interest" description="Disordered" evidence="1">
    <location>
        <begin position="73"/>
        <end position="145"/>
    </location>
</feature>
<dbReference type="GO" id="GO:0000178">
    <property type="term" value="C:exosome (RNase complex)"/>
    <property type="evidence" value="ECO:0007669"/>
    <property type="project" value="TreeGrafter"/>
</dbReference>
<feature type="compositionally biased region" description="Basic and acidic residues" evidence="1">
    <location>
        <begin position="704"/>
        <end position="714"/>
    </location>
</feature>
<feature type="compositionally biased region" description="Polar residues" evidence="1">
    <location>
        <begin position="89"/>
        <end position="98"/>
    </location>
</feature>
<feature type="domain" description="Putative zinc-finger" evidence="2">
    <location>
        <begin position="1147"/>
        <end position="1168"/>
    </location>
</feature>
<protein>
    <submittedName>
        <fullName evidence="3">RNA elimination defective 1</fullName>
    </submittedName>
</protein>
<dbReference type="Pfam" id="PF10650">
    <property type="entry name" value="zf-C3H1"/>
    <property type="match status" value="1"/>
</dbReference>
<comment type="caution">
    <text evidence="3">The sequence shown here is derived from an EMBL/GenBank/DDBJ whole genome shotgun (WGS) entry which is preliminary data.</text>
</comment>
<feature type="compositionally biased region" description="Low complexity" evidence="1">
    <location>
        <begin position="9"/>
        <end position="25"/>
    </location>
</feature>
<feature type="compositionally biased region" description="Basic and acidic residues" evidence="1">
    <location>
        <begin position="520"/>
        <end position="530"/>
    </location>
</feature>
<dbReference type="EMBL" id="VNKQ01000006">
    <property type="protein sequence ID" value="KAG0650115.1"/>
    <property type="molecule type" value="Genomic_DNA"/>
</dbReference>
<dbReference type="PANTHER" id="PTHR21563">
    <property type="entry name" value="ZINC FINGER C3H1 DOMAIN-CONTAINING PROTEIN"/>
    <property type="match status" value="1"/>
</dbReference>
<organism evidence="3 4">
    <name type="scientific">Hyphodiscus hymeniophilus</name>
    <dbReference type="NCBI Taxonomy" id="353542"/>
    <lineage>
        <taxon>Eukaryota</taxon>
        <taxon>Fungi</taxon>
        <taxon>Dikarya</taxon>
        <taxon>Ascomycota</taxon>
        <taxon>Pezizomycotina</taxon>
        <taxon>Leotiomycetes</taxon>
        <taxon>Helotiales</taxon>
        <taxon>Hyphodiscaceae</taxon>
        <taxon>Hyphodiscus</taxon>
    </lineage>
</organism>
<feature type="compositionally biased region" description="Polar residues" evidence="1">
    <location>
        <begin position="240"/>
        <end position="256"/>
    </location>
</feature>
<reference evidence="3" key="1">
    <citation type="submission" date="2019-07" db="EMBL/GenBank/DDBJ databases">
        <title>Hyphodiscus hymeniophilus genome sequencing and assembly.</title>
        <authorList>
            <person name="Kramer G."/>
            <person name="Nodwell J."/>
        </authorList>
    </citation>
    <scope>NUCLEOTIDE SEQUENCE</scope>
    <source>
        <strain evidence="3">ATCC 34498</strain>
    </source>
</reference>